<dbReference type="InterPro" id="IPR028082">
    <property type="entry name" value="Peripla_BP_I"/>
</dbReference>
<reference evidence="6 7" key="1">
    <citation type="submission" date="2015-09" db="EMBL/GenBank/DDBJ databases">
        <authorList>
            <consortium name="Pathogen Informatics"/>
        </authorList>
    </citation>
    <scope>NUCLEOTIDE SEQUENCE [LARGE SCALE GENOMIC DNA]</scope>
    <source>
        <strain evidence="6 7">2789STDY5834876</strain>
    </source>
</reference>
<sequence>MKNLKKFVAIMAAAAMTLSMVACSSEKTTTSSDTKKETKETTTEDKGSSTDLFDIANYKSDKDKSEWTIAVVTKDNTANWFKRMEIGVNEFGEETGINVIQKGPANADAASQVQVIDDLINQGVDALCVVPIDPGAIEASLKNAMEQGIVVITHEASNQKNTLFDTEAFTADDFGAAIMDALAKDMGEKGKYAMMVAYTTSTTHMEYANAQYKRQQEAYPEMELINDGAIPSAESEESIDTSYERAKEILKANPDLKGFTGVASTDCPGIAKAVEELGLDVKVVGVGTPNEFKPYVESGTISTIKLWDPKDSGYVMCKVASMILAGEEVGDGTDLGIDGYNKITLVEGDNRCLIGQADLTITKDNINDYDF</sequence>
<evidence type="ECO:0000313" key="7">
    <source>
        <dbReference type="Proteomes" id="UP000095544"/>
    </source>
</evidence>
<comment type="similarity">
    <text evidence="2">Belongs to the bacterial solute-binding protein 2 family.</text>
</comment>
<dbReference type="AlphaFoldDB" id="A0A174DG21"/>
<protein>
    <submittedName>
        <fullName evidence="6">Autoinducer 2-binding protein lsrB</fullName>
    </submittedName>
</protein>
<feature type="region of interest" description="Disordered" evidence="3">
    <location>
        <begin position="26"/>
        <end position="47"/>
    </location>
</feature>
<evidence type="ECO:0000256" key="4">
    <source>
        <dbReference type="SAM" id="SignalP"/>
    </source>
</evidence>
<comment type="subcellular location">
    <subcellularLocation>
        <location evidence="1">Cell envelope</location>
    </subcellularLocation>
</comment>
<evidence type="ECO:0000256" key="2">
    <source>
        <dbReference type="ARBA" id="ARBA00007639"/>
    </source>
</evidence>
<evidence type="ECO:0000256" key="1">
    <source>
        <dbReference type="ARBA" id="ARBA00004196"/>
    </source>
</evidence>
<feature type="signal peptide" evidence="4">
    <location>
        <begin position="1"/>
        <end position="24"/>
    </location>
</feature>
<dbReference type="RefSeq" id="WP_055152506.1">
    <property type="nucleotide sequence ID" value="NZ_CYZU01000012.1"/>
</dbReference>
<dbReference type="Gene3D" id="3.40.50.2300">
    <property type="match status" value="2"/>
</dbReference>
<proteinExistence type="inferred from homology"/>
<feature type="compositionally biased region" description="Basic and acidic residues" evidence="3">
    <location>
        <begin position="33"/>
        <end position="47"/>
    </location>
</feature>
<dbReference type="CDD" id="cd20001">
    <property type="entry name" value="PBP1_LsrB_Quorum_Sensing-like"/>
    <property type="match status" value="1"/>
</dbReference>
<dbReference type="PANTHER" id="PTHR30036">
    <property type="entry name" value="D-XYLOSE-BINDING PERIPLASMIC PROTEIN"/>
    <property type="match status" value="1"/>
</dbReference>
<dbReference type="GO" id="GO:0030288">
    <property type="term" value="C:outer membrane-bounded periplasmic space"/>
    <property type="evidence" value="ECO:0007669"/>
    <property type="project" value="TreeGrafter"/>
</dbReference>
<dbReference type="EMBL" id="CYZU01000012">
    <property type="protein sequence ID" value="CUO23269.1"/>
    <property type="molecule type" value="Genomic_DNA"/>
</dbReference>
<gene>
    <name evidence="6" type="primary">lsrB_3</name>
    <name evidence="6" type="ORF">ERS852491_01624</name>
</gene>
<name>A0A174DG21_9FIRM</name>
<organism evidence="6 7">
    <name type="scientific">Faecalicatena contorta</name>
    <dbReference type="NCBI Taxonomy" id="39482"/>
    <lineage>
        <taxon>Bacteria</taxon>
        <taxon>Bacillati</taxon>
        <taxon>Bacillota</taxon>
        <taxon>Clostridia</taxon>
        <taxon>Lachnospirales</taxon>
        <taxon>Lachnospiraceae</taxon>
        <taxon>Faecalicatena</taxon>
    </lineage>
</organism>
<dbReference type="STRING" id="39482.ERS852491_01624"/>
<evidence type="ECO:0000256" key="3">
    <source>
        <dbReference type="SAM" id="MobiDB-lite"/>
    </source>
</evidence>
<dbReference type="InterPro" id="IPR025997">
    <property type="entry name" value="SBP_2_dom"/>
</dbReference>
<evidence type="ECO:0000259" key="5">
    <source>
        <dbReference type="Pfam" id="PF13407"/>
    </source>
</evidence>
<feature type="chain" id="PRO_5008019987" evidence="4">
    <location>
        <begin position="25"/>
        <end position="371"/>
    </location>
</feature>
<keyword evidence="4" id="KW-0732">Signal</keyword>
<dbReference type="PROSITE" id="PS51257">
    <property type="entry name" value="PROKAR_LIPOPROTEIN"/>
    <property type="match status" value="1"/>
</dbReference>
<dbReference type="OrthoDB" id="9795981at2"/>
<evidence type="ECO:0000313" key="6">
    <source>
        <dbReference type="EMBL" id="CUO23269.1"/>
    </source>
</evidence>
<dbReference type="SUPFAM" id="SSF53822">
    <property type="entry name" value="Periplasmic binding protein-like I"/>
    <property type="match status" value="1"/>
</dbReference>
<dbReference type="InterPro" id="IPR050555">
    <property type="entry name" value="Bact_Solute-Bind_Prot2"/>
</dbReference>
<dbReference type="GO" id="GO:0030246">
    <property type="term" value="F:carbohydrate binding"/>
    <property type="evidence" value="ECO:0007669"/>
    <property type="project" value="TreeGrafter"/>
</dbReference>
<accession>A0A174DG21</accession>
<dbReference type="PANTHER" id="PTHR30036:SF7">
    <property type="entry name" value="ABC TRANSPORTER PERIPLASMIC-BINDING PROTEIN YPHF"/>
    <property type="match status" value="1"/>
</dbReference>
<dbReference type="Pfam" id="PF13407">
    <property type="entry name" value="Peripla_BP_4"/>
    <property type="match status" value="1"/>
</dbReference>
<feature type="domain" description="Periplasmic binding protein" evidence="5">
    <location>
        <begin position="69"/>
        <end position="328"/>
    </location>
</feature>
<dbReference type="Proteomes" id="UP000095544">
    <property type="component" value="Unassembled WGS sequence"/>
</dbReference>